<dbReference type="InterPro" id="IPR016152">
    <property type="entry name" value="PTrfase/Anion_transptr"/>
</dbReference>
<evidence type="ECO:0000259" key="6">
    <source>
        <dbReference type="PROSITE" id="PS51099"/>
    </source>
</evidence>
<feature type="domain" description="PTS EIIB type-2" evidence="6">
    <location>
        <begin position="382"/>
        <end position="470"/>
    </location>
</feature>
<dbReference type="OrthoDB" id="95158at2"/>
<dbReference type="PANTHER" id="PTHR30185">
    <property type="entry name" value="CRYPTIC BETA-GLUCOSIDE BGL OPERON ANTITERMINATOR"/>
    <property type="match status" value="1"/>
</dbReference>
<dbReference type="Gene3D" id="1.10.10.10">
    <property type="entry name" value="Winged helix-like DNA-binding domain superfamily/Winged helix DNA-binding domain"/>
    <property type="match status" value="1"/>
</dbReference>
<keyword evidence="3" id="KW-0805">Transcription regulation</keyword>
<evidence type="ECO:0000313" key="9">
    <source>
        <dbReference type="Proteomes" id="UP000182152"/>
    </source>
</evidence>
<dbReference type="RefSeq" id="WP_071855842.1">
    <property type="nucleotide sequence ID" value="NZ_JXLB01000016.1"/>
</dbReference>
<dbReference type="SUPFAM" id="SSF52794">
    <property type="entry name" value="PTS system IIB component-like"/>
    <property type="match status" value="1"/>
</dbReference>
<dbReference type="GO" id="GO:0006355">
    <property type="term" value="P:regulation of DNA-templated transcription"/>
    <property type="evidence" value="ECO:0007669"/>
    <property type="project" value="InterPro"/>
</dbReference>
<gene>
    <name evidence="8" type="ORF">RV14_GL000692</name>
</gene>
<dbReference type="GO" id="GO:0009401">
    <property type="term" value="P:phosphoenolpyruvate-dependent sugar phosphotransferase system"/>
    <property type="evidence" value="ECO:0007669"/>
    <property type="project" value="InterPro"/>
</dbReference>
<dbReference type="PROSITE" id="PS51372">
    <property type="entry name" value="PRD_2"/>
    <property type="match status" value="1"/>
</dbReference>
<dbReference type="InterPro" id="IPR036388">
    <property type="entry name" value="WH-like_DNA-bd_sf"/>
</dbReference>
<evidence type="ECO:0000313" key="8">
    <source>
        <dbReference type="EMBL" id="OJG80033.1"/>
    </source>
</evidence>
<dbReference type="InterPro" id="IPR011608">
    <property type="entry name" value="PRD"/>
</dbReference>
<dbReference type="SUPFAM" id="SSF46785">
    <property type="entry name" value="Winged helix' DNA-binding domain"/>
    <property type="match status" value="1"/>
</dbReference>
<dbReference type="CDD" id="cd05568">
    <property type="entry name" value="PTS_IIB_bgl_like"/>
    <property type="match status" value="1"/>
</dbReference>
<dbReference type="SUPFAM" id="SSF63520">
    <property type="entry name" value="PTS-regulatory domain, PRD"/>
    <property type="match status" value="1"/>
</dbReference>
<dbReference type="Pfam" id="PF08279">
    <property type="entry name" value="HTH_11"/>
    <property type="match status" value="1"/>
</dbReference>
<evidence type="ECO:0000256" key="4">
    <source>
        <dbReference type="ARBA" id="ARBA00023163"/>
    </source>
</evidence>
<evidence type="ECO:0000259" key="7">
    <source>
        <dbReference type="PROSITE" id="PS51372"/>
    </source>
</evidence>
<dbReference type="Proteomes" id="UP000182152">
    <property type="component" value="Unassembled WGS sequence"/>
</dbReference>
<evidence type="ECO:0000259" key="5">
    <source>
        <dbReference type="PROSITE" id="PS51094"/>
    </source>
</evidence>
<dbReference type="PANTHER" id="PTHR30185:SF18">
    <property type="entry name" value="TRANSCRIPTIONAL REGULATOR MTLR"/>
    <property type="match status" value="1"/>
</dbReference>
<evidence type="ECO:0000256" key="2">
    <source>
        <dbReference type="ARBA" id="ARBA00022737"/>
    </source>
</evidence>
<dbReference type="InterPro" id="IPR002178">
    <property type="entry name" value="PTS_EIIA_type-2_dom"/>
</dbReference>
<comment type="caution">
    <text evidence="8">The sequence shown here is derived from an EMBL/GenBank/DDBJ whole genome shotgun (WGS) entry which is preliminary data.</text>
</comment>
<keyword evidence="2" id="KW-0677">Repeat</keyword>
<dbReference type="InterPro" id="IPR036095">
    <property type="entry name" value="PTS_EIIB-like_sf"/>
</dbReference>
<dbReference type="PROSITE" id="PS51099">
    <property type="entry name" value="PTS_EIIB_TYPE_2"/>
    <property type="match status" value="1"/>
</dbReference>
<dbReference type="PROSITE" id="PS51094">
    <property type="entry name" value="PTS_EIIA_TYPE_2"/>
    <property type="match status" value="1"/>
</dbReference>
<dbReference type="InterPro" id="IPR036634">
    <property type="entry name" value="PRD_sf"/>
</dbReference>
<dbReference type="InterPro" id="IPR036390">
    <property type="entry name" value="WH_DNA-bd_sf"/>
</dbReference>
<dbReference type="Pfam" id="PF00359">
    <property type="entry name" value="PTS_EIIA_2"/>
    <property type="match status" value="1"/>
</dbReference>
<organism evidence="8 9">
    <name type="scientific">Enterococcus ratti</name>
    <dbReference type="NCBI Taxonomy" id="150033"/>
    <lineage>
        <taxon>Bacteria</taxon>
        <taxon>Bacillati</taxon>
        <taxon>Bacillota</taxon>
        <taxon>Bacilli</taxon>
        <taxon>Lactobacillales</taxon>
        <taxon>Enterococcaceae</taxon>
        <taxon>Enterococcus</taxon>
    </lineage>
</organism>
<dbReference type="InterPro" id="IPR050661">
    <property type="entry name" value="BglG_antiterminators"/>
</dbReference>
<evidence type="ECO:0000256" key="1">
    <source>
        <dbReference type="ARBA" id="ARBA00022679"/>
    </source>
</evidence>
<dbReference type="InterPro" id="IPR013011">
    <property type="entry name" value="PTS_EIIB_2"/>
</dbReference>
<dbReference type="GO" id="GO:0008982">
    <property type="term" value="F:protein-N(PI)-phosphohistidine-sugar phosphotransferase activity"/>
    <property type="evidence" value="ECO:0007669"/>
    <property type="project" value="InterPro"/>
</dbReference>
<sequence>MTLVNRWYQVLKLLVDHKEMNLQDLQEKLIASPQTVRKSIDTLNDELIGIAKIIQKESLFQLEIRDFEEFEIVLSGRLKKEADFNSSSKRVSYIIKRLIEADHFISTYDLSEELAVSRGTVNKDIKRMKELVRPWQVSVIGRPNRGIYLKGKEFDLRLLHVNEVQEYFEEEFLQETTKQVIQKVIKETKLAKQDSFLLPRVISIVLQRVLAGQMLTELPREYVDYVSKNEYIEELMYHLEITYNVTLSHWERSFISFPFNVNTNHVRNTLLTDDQLLYDYFQKMMMKIHRYVVVELDEAFLFSEMKEHLMNVMNRLIFHVECHDLFYGEIERHYPFAYELAKISLQELGRLLHRTVPSVEYGYLALYFELALRGNYEAGTKKEIAVICSTGHGTALMIQRQLEKVLGANVQISHFSEEECEKKDLNQYFAVFTTIPLKNIRPQTPIIHMTNLFNDAWLRNEWKRVKEIRSIESKNVQMTYQLLDRKEEYHTNIQKMITKLEKEKLVDSTFARRIFAREDQQTTIFESGIAFPHAVNRALTTIILSIGVFEESLNTSKGKVDVVLLLGIPEKLSHAVEAELLHLYDRLFTIAGDENLCLELRKQKDILAVKEWMQRKGVIT</sequence>
<proteinExistence type="predicted"/>
<evidence type="ECO:0000256" key="3">
    <source>
        <dbReference type="ARBA" id="ARBA00023015"/>
    </source>
</evidence>
<accession>A0A1L8WG80</accession>
<feature type="domain" description="PRD" evidence="7">
    <location>
        <begin position="272"/>
        <end position="378"/>
    </location>
</feature>
<keyword evidence="9" id="KW-1185">Reference proteome</keyword>
<keyword evidence="1" id="KW-0808">Transferase</keyword>
<dbReference type="InterPro" id="IPR013196">
    <property type="entry name" value="HTH_11"/>
</dbReference>
<dbReference type="AlphaFoldDB" id="A0A1L8WG80"/>
<dbReference type="Gene3D" id="3.40.50.2300">
    <property type="match status" value="1"/>
</dbReference>
<name>A0A1L8WG80_9ENTE</name>
<reference evidence="8 9" key="1">
    <citation type="submission" date="2014-12" db="EMBL/GenBank/DDBJ databases">
        <title>Draft genome sequences of 29 type strains of Enterococci.</title>
        <authorList>
            <person name="Zhong Z."/>
            <person name="Sun Z."/>
            <person name="Liu W."/>
            <person name="Zhang W."/>
            <person name="Zhang H."/>
        </authorList>
    </citation>
    <scope>NUCLEOTIDE SEQUENCE [LARGE SCALE GENOMIC DNA]</scope>
    <source>
        <strain evidence="8 9">DSM 15687</strain>
    </source>
</reference>
<dbReference type="Pfam" id="PF00874">
    <property type="entry name" value="PRD"/>
    <property type="match status" value="1"/>
</dbReference>
<dbReference type="SUPFAM" id="SSF55804">
    <property type="entry name" value="Phoshotransferase/anion transport protein"/>
    <property type="match status" value="1"/>
</dbReference>
<dbReference type="STRING" id="150033.RV14_GL000692"/>
<dbReference type="Gene3D" id="3.40.930.10">
    <property type="entry name" value="Mannitol-specific EII, Chain A"/>
    <property type="match status" value="1"/>
</dbReference>
<dbReference type="EMBL" id="JXLB01000016">
    <property type="protein sequence ID" value="OJG80033.1"/>
    <property type="molecule type" value="Genomic_DNA"/>
</dbReference>
<dbReference type="Gene3D" id="1.10.1790.10">
    <property type="entry name" value="PRD domain"/>
    <property type="match status" value="1"/>
</dbReference>
<protein>
    <submittedName>
        <fullName evidence="8">Transcription antiterminator BglG</fullName>
    </submittedName>
</protein>
<keyword evidence="4" id="KW-0804">Transcription</keyword>
<feature type="domain" description="PTS EIIA type-2" evidence="5">
    <location>
        <begin position="469"/>
        <end position="616"/>
    </location>
</feature>